<dbReference type="InterPro" id="IPR013763">
    <property type="entry name" value="Cyclin-like_dom"/>
</dbReference>
<evidence type="ECO:0000313" key="9">
    <source>
        <dbReference type="EMBL" id="CCC70288.1"/>
    </source>
</evidence>
<evidence type="ECO:0000256" key="7">
    <source>
        <dbReference type="SAM" id="MobiDB-lite"/>
    </source>
</evidence>
<dbReference type="Gene3D" id="1.10.472.10">
    <property type="entry name" value="Cyclin-like"/>
    <property type="match status" value="1"/>
</dbReference>
<evidence type="ECO:0000256" key="5">
    <source>
        <dbReference type="RuleBase" id="RU000383"/>
    </source>
</evidence>
<dbReference type="AlphaFoldDB" id="G0VFM1"/>
<dbReference type="RefSeq" id="XP_003676647.1">
    <property type="nucleotide sequence ID" value="XM_003676599.1"/>
</dbReference>
<dbReference type="SMART" id="SM00385">
    <property type="entry name" value="CYCLIN"/>
    <property type="match status" value="1"/>
</dbReference>
<dbReference type="InterPro" id="IPR048258">
    <property type="entry name" value="Cyclins_cyclin-box"/>
</dbReference>
<dbReference type="Pfam" id="PF00134">
    <property type="entry name" value="Cyclin_N"/>
    <property type="match status" value="1"/>
</dbReference>
<gene>
    <name evidence="9" type="primary">NCAS0E02180</name>
    <name evidence="9" type="ordered locus">NCAS_0E02180</name>
</gene>
<keyword evidence="3 5" id="KW-0195">Cyclin</keyword>
<dbReference type="SUPFAM" id="SSF47954">
    <property type="entry name" value="Cyclin-like"/>
    <property type="match status" value="1"/>
</dbReference>
<proteinExistence type="inferred from homology"/>
<evidence type="ECO:0000256" key="3">
    <source>
        <dbReference type="ARBA" id="ARBA00023127"/>
    </source>
</evidence>
<evidence type="ECO:0000256" key="2">
    <source>
        <dbReference type="ARBA" id="ARBA00022618"/>
    </source>
</evidence>
<feature type="coiled-coil region" evidence="6">
    <location>
        <begin position="19"/>
        <end position="54"/>
    </location>
</feature>
<dbReference type="PANTHER" id="PTHR10177">
    <property type="entry name" value="CYCLINS"/>
    <property type="match status" value="1"/>
</dbReference>
<sequence>MIRTSVTHPNFPPVNLLKLSQARSNRSKLKNQNKNLLKSELANHQASINEYSKDLWKRSMSLELSENYKINKPKLASFQLQPEINEKMRTLIFDFIMCCHTRLKLSTPSLFLTFNIIDRFSSKFLIKNFTYQLISLTALWISSKYWDLKTYIPTLRVLQQLCCNQYSISQFKEMELHILKSLDWSVCQVATHDSIIDIVLFLNQRNVIHNEYVSINEIKIGAIMLCELASFNIDLAFNYDPSITSITAINLIKSALIFKRSNTWEDIHSFATDPQMIKITEALLTQLSAAYNKQDSEGEIINSSSLPSSFNSKYNLQLDDNKTNDNSSTSRTAFFKTLFDALYNYSIQWQMNQFYSSSSVQEYLTSVLNTGVATPISQENPCDATTTAEDIPPYLYPTQQLATPSREPSHFISGSSVIKQPLTPITPSMTKNKYNRFSQKRSITTIMEDPHPSGMKKRSTSTSRS</sequence>
<dbReference type="InterPro" id="IPR006671">
    <property type="entry name" value="Cyclin_N"/>
</dbReference>
<feature type="region of interest" description="Disordered" evidence="7">
    <location>
        <begin position="441"/>
        <end position="465"/>
    </location>
</feature>
<dbReference type="GO" id="GO:0051726">
    <property type="term" value="P:regulation of cell cycle"/>
    <property type="evidence" value="ECO:0007669"/>
    <property type="project" value="UniProtKB-ARBA"/>
</dbReference>
<dbReference type="OrthoDB" id="5590282at2759"/>
<dbReference type="InParanoid" id="G0VFM1"/>
<dbReference type="InterPro" id="IPR039361">
    <property type="entry name" value="Cyclin"/>
</dbReference>
<keyword evidence="10" id="KW-1185">Reference proteome</keyword>
<accession>G0VFM1</accession>
<reference evidence="9 10" key="1">
    <citation type="journal article" date="2011" name="Proc. Natl. Acad. Sci. U.S.A.">
        <title>Evolutionary erosion of yeast sex chromosomes by mating-type switching accidents.</title>
        <authorList>
            <person name="Gordon J.L."/>
            <person name="Armisen D."/>
            <person name="Proux-Wera E."/>
            <person name="Oheigeartaigh S.S."/>
            <person name="Byrne K.P."/>
            <person name="Wolfe K.H."/>
        </authorList>
    </citation>
    <scope>NUCLEOTIDE SEQUENCE [LARGE SCALE GENOMIC DNA]</scope>
    <source>
        <strain evidence="10">ATCC 76901 / BCRC 22586 / CBS 4309 / NBRC 1992 / NRRL Y-12630</strain>
    </source>
</reference>
<evidence type="ECO:0000313" key="10">
    <source>
        <dbReference type="Proteomes" id="UP000001640"/>
    </source>
</evidence>
<dbReference type="KEGG" id="ncs:NCAS_0E02180"/>
<keyword evidence="6" id="KW-0175">Coiled coil</keyword>
<dbReference type="GO" id="GO:0051301">
    <property type="term" value="P:cell division"/>
    <property type="evidence" value="ECO:0007669"/>
    <property type="project" value="UniProtKB-KW"/>
</dbReference>
<protein>
    <recommendedName>
        <fullName evidence="8">Cyclin-like domain-containing protein</fullName>
    </recommendedName>
</protein>
<evidence type="ECO:0000256" key="6">
    <source>
        <dbReference type="SAM" id="Coils"/>
    </source>
</evidence>
<dbReference type="STRING" id="1064592.G0VFM1"/>
<dbReference type="FunFam" id="1.10.472.10:FF:000010">
    <property type="entry name" value="G1/S-specific cyclin Cln1"/>
    <property type="match status" value="1"/>
</dbReference>
<evidence type="ECO:0000256" key="4">
    <source>
        <dbReference type="ARBA" id="ARBA00023306"/>
    </source>
</evidence>
<dbReference type="EMBL" id="HE576756">
    <property type="protein sequence ID" value="CCC70288.1"/>
    <property type="molecule type" value="Genomic_DNA"/>
</dbReference>
<keyword evidence="4" id="KW-0131">Cell cycle</keyword>
<dbReference type="InterPro" id="IPR036915">
    <property type="entry name" value="Cyclin-like_sf"/>
</dbReference>
<dbReference type="CDD" id="cd20559">
    <property type="entry name" value="CYCLIN_ScCLN_like"/>
    <property type="match status" value="1"/>
</dbReference>
<reference key="2">
    <citation type="submission" date="2011-08" db="EMBL/GenBank/DDBJ databases">
        <title>Genome sequence of Naumovozyma castellii.</title>
        <authorList>
            <person name="Gordon J.L."/>
            <person name="Armisen D."/>
            <person name="Proux-Wera E."/>
            <person name="OhEigeartaigh S.S."/>
            <person name="Byrne K.P."/>
            <person name="Wolfe K.H."/>
        </authorList>
    </citation>
    <scope>NUCLEOTIDE SEQUENCE</scope>
    <source>
        <strain>Type strain:CBS 4309</strain>
    </source>
</reference>
<dbReference type="eggNOG" id="KOG0653">
    <property type="taxonomic scope" value="Eukaryota"/>
</dbReference>
<feature type="domain" description="Cyclin-like" evidence="8">
    <location>
        <begin position="94"/>
        <end position="180"/>
    </location>
</feature>
<dbReference type="HOGENOM" id="CLU_029626_0_0_1"/>
<dbReference type="GO" id="GO:0044843">
    <property type="term" value="P:cell cycle G1/S phase transition"/>
    <property type="evidence" value="ECO:0007669"/>
    <property type="project" value="UniProtKB-ARBA"/>
</dbReference>
<dbReference type="PROSITE" id="PS00292">
    <property type="entry name" value="CYCLINS"/>
    <property type="match status" value="1"/>
</dbReference>
<dbReference type="Proteomes" id="UP000001640">
    <property type="component" value="Chromosome 5"/>
</dbReference>
<keyword evidence="2" id="KW-0132">Cell division</keyword>
<evidence type="ECO:0000256" key="1">
    <source>
        <dbReference type="ARBA" id="ARBA00008742"/>
    </source>
</evidence>
<organism evidence="9 10">
    <name type="scientific">Naumovozyma castellii</name>
    <name type="common">Yeast</name>
    <name type="synonym">Saccharomyces castellii</name>
    <dbReference type="NCBI Taxonomy" id="27288"/>
    <lineage>
        <taxon>Eukaryota</taxon>
        <taxon>Fungi</taxon>
        <taxon>Dikarya</taxon>
        <taxon>Ascomycota</taxon>
        <taxon>Saccharomycotina</taxon>
        <taxon>Saccharomycetes</taxon>
        <taxon>Saccharomycetales</taxon>
        <taxon>Saccharomycetaceae</taxon>
        <taxon>Naumovozyma</taxon>
    </lineage>
</organism>
<dbReference type="GeneID" id="96903919"/>
<evidence type="ECO:0000259" key="8">
    <source>
        <dbReference type="SMART" id="SM00385"/>
    </source>
</evidence>
<dbReference type="GO" id="GO:0016538">
    <property type="term" value="F:cyclin-dependent protein serine/threonine kinase regulator activity"/>
    <property type="evidence" value="ECO:0007669"/>
    <property type="project" value="UniProtKB-ARBA"/>
</dbReference>
<comment type="similarity">
    <text evidence="1 5">Belongs to the cyclin family.</text>
</comment>
<dbReference type="GO" id="GO:0044772">
    <property type="term" value="P:mitotic cell cycle phase transition"/>
    <property type="evidence" value="ECO:0007669"/>
    <property type="project" value="UniProtKB-ARBA"/>
</dbReference>
<name>G0VFM1_NAUCA</name>